<accession>A0A0A2EKI1</accession>
<dbReference type="InterPro" id="IPR048468">
    <property type="entry name" value="MACPF_D2"/>
</dbReference>
<gene>
    <name evidence="3" type="ORF">HQ35_07750</name>
</gene>
<dbReference type="Pfam" id="PF20779">
    <property type="entry name" value="MACPF_D2"/>
    <property type="match status" value="1"/>
</dbReference>
<dbReference type="OrthoDB" id="1418235at2"/>
<reference evidence="3 4" key="1">
    <citation type="submission" date="2014-08" db="EMBL/GenBank/DDBJ databases">
        <title>Porphyromonas cangingivalis strain:COT-109_OH1386 Genome sequencing.</title>
        <authorList>
            <person name="Wallis C."/>
            <person name="Deusch O."/>
            <person name="O'Flynn C."/>
            <person name="Davis I."/>
            <person name="Jospin G."/>
            <person name="Darling A.E."/>
            <person name="Coil D.A."/>
            <person name="Alexiev A."/>
            <person name="Horsfall A."/>
            <person name="Kirkwood N."/>
            <person name="Harris S."/>
            <person name="Eisen J.A."/>
        </authorList>
    </citation>
    <scope>NUCLEOTIDE SEQUENCE [LARGE SCALE GENOMIC DNA]</scope>
    <source>
        <strain evidence="4">COT-109 OH1386</strain>
    </source>
</reference>
<feature type="domain" description="MACPF protein D2" evidence="2">
    <location>
        <begin position="372"/>
        <end position="457"/>
    </location>
</feature>
<dbReference type="RefSeq" id="WP_036852249.1">
    <property type="nucleotide sequence ID" value="NZ_JQJD01000050.1"/>
</dbReference>
<evidence type="ECO:0000256" key="1">
    <source>
        <dbReference type="SAM" id="MobiDB-lite"/>
    </source>
</evidence>
<sequence>MKTTLRHFIFASIGSVLLILAGCMDDQKKPEEKKKEEPQTNVEKKEEPPKTEDKQKEETPKEGEKGKDTPKTDENDKTPEVKDPTQNQYFINWEKETLEGLKVDPSSYLNFSGEEDHKYLGFTLDTDHEGLLEKKFLLKGILDMRKVSTDPQYKCLVKKLSLSSNSINLHPSRIEVGGHTVEVGTIYQEAVINRVETTFQPIKDMDKPFFISDEFTKGLYSSALGTAVQGYGSYVIDGYHQGFMSQFYSCLVPKAMQEDSNPKVKQAFENLIGKLDQMGLKKHIRTNGDLYYYHLNLLGGSGKVTADNIINAEKGELNLKKWAQDVVDSNGYVIMLKQRFLSPVSDMIIEKNFRERLSDDNKASHPTKEIKPFIEIMRIKPDKNLNLYDVGACLYTRNGDRVLLTKYLNPNYFEDKQMMEGYKSKEGFDKAAKALKEALAKIFTLEIKVNSAARFNNHEEEKFFYTFCILDKKREAIPIKKYFISNEKRFIIYSGPKQFEGITFFATDETLSSEIERMTSLYGIKEWVKRLPEEKFESLINPHRFRSSRYAIGL</sequence>
<name>A0A0A2EKI1_PORCN</name>
<organism evidence="3 4">
    <name type="scientific">Porphyromonas cangingivalis</name>
    <dbReference type="NCBI Taxonomy" id="36874"/>
    <lineage>
        <taxon>Bacteria</taxon>
        <taxon>Pseudomonadati</taxon>
        <taxon>Bacteroidota</taxon>
        <taxon>Bacteroidia</taxon>
        <taxon>Bacteroidales</taxon>
        <taxon>Porphyromonadaceae</taxon>
        <taxon>Porphyromonas</taxon>
    </lineage>
</organism>
<feature type="compositionally biased region" description="Basic and acidic residues" evidence="1">
    <location>
        <begin position="27"/>
        <end position="83"/>
    </location>
</feature>
<feature type="region of interest" description="Disordered" evidence="1">
    <location>
        <begin position="27"/>
        <end position="89"/>
    </location>
</feature>
<comment type="caution">
    <text evidence="3">The sequence shown here is derived from an EMBL/GenBank/DDBJ whole genome shotgun (WGS) entry which is preliminary data.</text>
</comment>
<proteinExistence type="predicted"/>
<evidence type="ECO:0000313" key="4">
    <source>
        <dbReference type="Proteomes" id="UP000030125"/>
    </source>
</evidence>
<dbReference type="Proteomes" id="UP000030125">
    <property type="component" value="Unassembled WGS sequence"/>
</dbReference>
<dbReference type="EMBL" id="JQJD01000050">
    <property type="protein sequence ID" value="KGN79443.1"/>
    <property type="molecule type" value="Genomic_DNA"/>
</dbReference>
<keyword evidence="4" id="KW-1185">Reference proteome</keyword>
<evidence type="ECO:0000259" key="2">
    <source>
        <dbReference type="Pfam" id="PF20779"/>
    </source>
</evidence>
<protein>
    <recommendedName>
        <fullName evidence="2">MACPF protein D2 domain-containing protein</fullName>
    </recommendedName>
</protein>
<dbReference type="AlphaFoldDB" id="A0A0A2EKI1"/>
<dbReference type="Gene3D" id="3.30.420.400">
    <property type="match status" value="1"/>
</dbReference>
<evidence type="ECO:0000313" key="3">
    <source>
        <dbReference type="EMBL" id="KGN79443.1"/>
    </source>
</evidence>
<dbReference type="PROSITE" id="PS51257">
    <property type="entry name" value="PROKAR_LIPOPROTEIN"/>
    <property type="match status" value="1"/>
</dbReference>